<dbReference type="InterPro" id="IPR057523">
    <property type="entry name" value="HTH_74"/>
</dbReference>
<dbReference type="AlphaFoldDB" id="A0A565BXH3"/>
<dbReference type="EMBL" id="CABITT030000005">
    <property type="protein sequence ID" value="VVB06041.1"/>
    <property type="molecule type" value="Genomic_DNA"/>
</dbReference>
<dbReference type="PANTHER" id="PTHR34799:SF2">
    <property type="entry name" value="OS07G0656300 PROTEIN"/>
    <property type="match status" value="1"/>
</dbReference>
<evidence type="ECO:0000313" key="2">
    <source>
        <dbReference type="EMBL" id="VVB06041.1"/>
    </source>
</evidence>
<reference evidence="2" key="1">
    <citation type="submission" date="2019-07" db="EMBL/GenBank/DDBJ databases">
        <authorList>
            <person name="Dittberner H."/>
        </authorList>
    </citation>
    <scope>NUCLEOTIDE SEQUENCE [LARGE SCALE GENOMIC DNA]</scope>
</reference>
<feature type="domain" description="HTH three-helical bundle" evidence="1">
    <location>
        <begin position="123"/>
        <end position="163"/>
    </location>
</feature>
<name>A0A565BXH3_9BRAS</name>
<dbReference type="OrthoDB" id="515857at2759"/>
<accession>A0A565BXH3</accession>
<sequence>MVEFPSTIERTVASSLLLLSYGPVFFSPTRSESVEESSYVSKWCDEGSSNLSLRLGSNGSGSRSCGSDLSSDGSFGKSNDHGFKINYTGDPFHLVNFKRVISPHAPLIPKMSPHACQLVQARSSSIRRRAKAILEFLSSVSSSEVRIRQILGDSPDTSKALRMLLKMEEVKRFGTGGRLDPYIYKIA</sequence>
<evidence type="ECO:0000259" key="1">
    <source>
        <dbReference type="Pfam" id="PF25370"/>
    </source>
</evidence>
<organism evidence="2 3">
    <name type="scientific">Arabis nemorensis</name>
    <dbReference type="NCBI Taxonomy" id="586526"/>
    <lineage>
        <taxon>Eukaryota</taxon>
        <taxon>Viridiplantae</taxon>
        <taxon>Streptophyta</taxon>
        <taxon>Embryophyta</taxon>
        <taxon>Tracheophyta</taxon>
        <taxon>Spermatophyta</taxon>
        <taxon>Magnoliopsida</taxon>
        <taxon>eudicotyledons</taxon>
        <taxon>Gunneridae</taxon>
        <taxon>Pentapetalae</taxon>
        <taxon>rosids</taxon>
        <taxon>malvids</taxon>
        <taxon>Brassicales</taxon>
        <taxon>Brassicaceae</taxon>
        <taxon>Arabideae</taxon>
        <taxon>Arabis</taxon>
    </lineage>
</organism>
<dbReference type="Proteomes" id="UP000489600">
    <property type="component" value="Unassembled WGS sequence"/>
</dbReference>
<proteinExistence type="predicted"/>
<keyword evidence="3" id="KW-1185">Reference proteome</keyword>
<gene>
    <name evidence="2" type="ORF">ANE_LOCUS16485</name>
</gene>
<evidence type="ECO:0000313" key="3">
    <source>
        <dbReference type="Proteomes" id="UP000489600"/>
    </source>
</evidence>
<dbReference type="PANTHER" id="PTHR34799">
    <property type="entry name" value="OS07G0656300 PROTEIN"/>
    <property type="match status" value="1"/>
</dbReference>
<protein>
    <recommendedName>
        <fullName evidence="1">HTH three-helical bundle domain-containing protein</fullName>
    </recommendedName>
</protein>
<dbReference type="Pfam" id="PF25370">
    <property type="entry name" value="HTH_74"/>
    <property type="match status" value="1"/>
</dbReference>
<comment type="caution">
    <text evidence="2">The sequence shown here is derived from an EMBL/GenBank/DDBJ whole genome shotgun (WGS) entry which is preliminary data.</text>
</comment>